<dbReference type="Gene3D" id="3.30.450.40">
    <property type="match status" value="1"/>
</dbReference>
<dbReference type="EMBL" id="JAVDYD010000001">
    <property type="protein sequence ID" value="MDR7340941.1"/>
    <property type="molecule type" value="Genomic_DNA"/>
</dbReference>
<reference evidence="4" key="1">
    <citation type="submission" date="2022-12" db="EMBL/GenBank/DDBJ databases">
        <title>Gycomyces niveus sp.nov., a novel actinomycete isolated from soil in Shouguang.</title>
        <authorList>
            <person name="Yang X."/>
        </authorList>
    </citation>
    <scope>NUCLEOTIDE SEQUENCE</scope>
    <source>
        <strain evidence="4">DSM 44724</strain>
    </source>
</reference>
<dbReference type="SUPFAM" id="SSF55781">
    <property type="entry name" value="GAF domain-like"/>
    <property type="match status" value="1"/>
</dbReference>
<dbReference type="Proteomes" id="UP001145799">
    <property type="component" value="Unassembled WGS sequence"/>
</dbReference>
<dbReference type="InterPro" id="IPR029016">
    <property type="entry name" value="GAF-like_dom_sf"/>
</dbReference>
<feature type="domain" description="GAF" evidence="3">
    <location>
        <begin position="90"/>
        <end position="241"/>
    </location>
</feature>
<evidence type="ECO:0000256" key="2">
    <source>
        <dbReference type="SAM" id="Coils"/>
    </source>
</evidence>
<organism evidence="4 6">
    <name type="scientific">Glycomyces lechevalierae</name>
    <dbReference type="NCBI Taxonomy" id="256034"/>
    <lineage>
        <taxon>Bacteria</taxon>
        <taxon>Bacillati</taxon>
        <taxon>Actinomycetota</taxon>
        <taxon>Actinomycetes</taxon>
        <taxon>Glycomycetales</taxon>
        <taxon>Glycomycetaceae</taxon>
        <taxon>Glycomyces</taxon>
    </lineage>
</organism>
<gene>
    <name evidence="5" type="ORF">J2S69_004660</name>
    <name evidence="4" type="ORF">O2L01_03610</name>
</gene>
<comment type="similarity">
    <text evidence="1">Belongs to the CdaR family.</text>
</comment>
<dbReference type="SMART" id="SM00065">
    <property type="entry name" value="GAF"/>
    <property type="match status" value="1"/>
</dbReference>
<dbReference type="PANTHER" id="PTHR33744">
    <property type="entry name" value="CARBOHYDRATE DIACID REGULATOR"/>
    <property type="match status" value="1"/>
</dbReference>
<evidence type="ECO:0000313" key="5">
    <source>
        <dbReference type="EMBL" id="MDR7340941.1"/>
    </source>
</evidence>
<dbReference type="PANTHER" id="PTHR33744:SF1">
    <property type="entry name" value="DNA-BINDING TRANSCRIPTIONAL ACTIVATOR ADER"/>
    <property type="match status" value="1"/>
</dbReference>
<evidence type="ECO:0000313" key="6">
    <source>
        <dbReference type="Proteomes" id="UP001145799"/>
    </source>
</evidence>
<accession>A0A9X3PI19</accession>
<dbReference type="Gene3D" id="1.10.10.2840">
    <property type="entry name" value="PucR C-terminal helix-turn-helix domain"/>
    <property type="match status" value="1"/>
</dbReference>
<evidence type="ECO:0000256" key="1">
    <source>
        <dbReference type="ARBA" id="ARBA00006754"/>
    </source>
</evidence>
<dbReference type="InterPro" id="IPR003018">
    <property type="entry name" value="GAF"/>
</dbReference>
<comment type="caution">
    <text evidence="4">The sequence shown here is derived from an EMBL/GenBank/DDBJ whole genome shotgun (WGS) entry which is preliminary data.</text>
</comment>
<reference evidence="5 7" key="2">
    <citation type="submission" date="2023-07" db="EMBL/GenBank/DDBJ databases">
        <title>Sequencing the genomes of 1000 actinobacteria strains.</title>
        <authorList>
            <person name="Klenk H.-P."/>
        </authorList>
    </citation>
    <scope>NUCLEOTIDE SEQUENCE [LARGE SCALE GENOMIC DNA]</scope>
    <source>
        <strain evidence="5 7">DSM 44724</strain>
    </source>
</reference>
<proteinExistence type="inferred from homology"/>
<sequence>MPARDDRPTPATAALGRLFALLAADASEDQLDEPARDLAAAGATSADLAAVNEATAVARTIRRTLVQRRRREAELAALFDTAGDLAALRNLDSVLRAIVRRAKTLLNVDVSYLSLQDPAEGDTYMRVTDGSVSAKFQRLRLGMGEGLGGLVAETALPYASTDYAHDTRFHHTGPIDEAVTEEGVRGIVGVPLRVGETVIGVLFAADRTPRDFTPDDVAMLVSLANHAAVAIESVRQLEETRETLRDLRQAAETSARLNSMLRRAEAAHDRLTGLVLRGGDVADLAAEAAGLFGGPIGIYDPAGAELARAGEGPVRFAANGIDDSQTGRGAVLTGGLWVCAAMAGSERLGGIVLGGRPDLSDEDKRLFERTALVTALLLLLRRSVADAEDRVRGELLDDLLTESARRSGSSLALRAGKLDVDLHRSHAVLTIDCDAAVRPRLASEAKRWARTEHGLAGSRDGRPVLVLPTEDPGALAVRLAPWFGRAAGGPVTVAASAAVTGPDRLPDAYDQAARCLEAMLTLGRKGQGGSMEQLGFVGLLLGEADGVTAFVRRTLGPVLDYDGKRGTDLIGTLETYFACGRNLAKTKTALRVHVNTVSQRLERIAAVLGDDWAGPERSLEIQLALRLHRLAAR</sequence>
<dbReference type="EMBL" id="JAPZVQ010000001">
    <property type="protein sequence ID" value="MDA1384063.1"/>
    <property type="molecule type" value="Genomic_DNA"/>
</dbReference>
<protein>
    <submittedName>
        <fullName evidence="4">GAF domain-containing protein</fullName>
    </submittedName>
    <submittedName>
        <fullName evidence="5">Sugar diacid utilization regulator</fullName>
    </submittedName>
</protein>
<dbReference type="Pfam" id="PF17853">
    <property type="entry name" value="GGDEF_2"/>
    <property type="match status" value="1"/>
</dbReference>
<name>A0A9X3PI19_9ACTN</name>
<dbReference type="InterPro" id="IPR041522">
    <property type="entry name" value="CdaR_GGDEF"/>
</dbReference>
<dbReference type="Pfam" id="PF01590">
    <property type="entry name" value="GAF"/>
    <property type="match status" value="1"/>
</dbReference>
<dbReference type="RefSeq" id="WP_270120455.1">
    <property type="nucleotide sequence ID" value="NZ_BAAAOM010000001.1"/>
</dbReference>
<keyword evidence="7" id="KW-1185">Reference proteome</keyword>
<evidence type="ECO:0000259" key="3">
    <source>
        <dbReference type="SMART" id="SM00065"/>
    </source>
</evidence>
<evidence type="ECO:0000313" key="4">
    <source>
        <dbReference type="EMBL" id="MDA1384063.1"/>
    </source>
</evidence>
<dbReference type="Proteomes" id="UP001183604">
    <property type="component" value="Unassembled WGS sequence"/>
</dbReference>
<feature type="coiled-coil region" evidence="2">
    <location>
        <begin position="230"/>
        <end position="267"/>
    </location>
</feature>
<evidence type="ECO:0000313" key="7">
    <source>
        <dbReference type="Proteomes" id="UP001183604"/>
    </source>
</evidence>
<keyword evidence="2" id="KW-0175">Coiled coil</keyword>
<dbReference type="InterPro" id="IPR042070">
    <property type="entry name" value="PucR_C-HTH_sf"/>
</dbReference>
<dbReference type="AlphaFoldDB" id="A0A9X3PI19"/>
<dbReference type="InterPro" id="IPR051448">
    <property type="entry name" value="CdaR-like_regulators"/>
</dbReference>
<dbReference type="Pfam" id="PF13556">
    <property type="entry name" value="HTH_30"/>
    <property type="match status" value="1"/>
</dbReference>
<dbReference type="InterPro" id="IPR025736">
    <property type="entry name" value="PucR_C-HTH_dom"/>
</dbReference>